<feature type="region of interest" description="Disordered" evidence="1">
    <location>
        <begin position="1"/>
        <end position="82"/>
    </location>
</feature>
<dbReference type="Proteomes" id="UP000270094">
    <property type="component" value="Unassembled WGS sequence"/>
</dbReference>
<sequence length="291" mass="32703">MQSHITAKLARGRHLLDEDEENDALMKRTKAKRRSSIAQESVRKMASTGVNTSSRRVSSAGSPGTLPKSTSTSDLQKVGKARALADERMEQIIREEIQKAAMAKLELSSKPSKKANKEVESNTNTSVERSSEEKASDKEDGTPHDYLDIDEEFEELPAISDTSDEDYDEDENRLNNASVELHKDKQSSSSEEGKRQKENVVYMNTRSKRSQIGEKPNKAENKRAGTRIISNKTKRSTNDSGKVVRMKGERKERKVEVSPHTLIHVQGLYDSGDLGDYEVYEDDWEEIGANR</sequence>
<feature type="compositionally biased region" description="Basic and acidic residues" evidence="1">
    <location>
        <begin position="180"/>
        <end position="198"/>
    </location>
</feature>
<feature type="compositionally biased region" description="Polar residues" evidence="1">
    <location>
        <begin position="48"/>
        <end position="75"/>
    </location>
</feature>
<reference evidence="2 3" key="1">
    <citation type="submission" date="2018-11" db="EMBL/GenBank/DDBJ databases">
        <authorList>
            <consortium name="Pathogen Informatics"/>
        </authorList>
    </citation>
    <scope>NUCLEOTIDE SEQUENCE [LARGE SCALE GENOMIC DNA]</scope>
</reference>
<feature type="region of interest" description="Disordered" evidence="1">
    <location>
        <begin position="105"/>
        <end position="258"/>
    </location>
</feature>
<protein>
    <submittedName>
        <fullName evidence="2">Uncharacterized protein</fullName>
    </submittedName>
</protein>
<feature type="compositionally biased region" description="Acidic residues" evidence="1">
    <location>
        <begin position="162"/>
        <end position="171"/>
    </location>
</feature>
<feature type="non-terminal residue" evidence="2">
    <location>
        <position position="291"/>
    </location>
</feature>
<feature type="compositionally biased region" description="Basic and acidic residues" evidence="1">
    <location>
        <begin position="246"/>
        <end position="257"/>
    </location>
</feature>
<name>A0A3P7JRP2_STRVU</name>
<accession>A0A3P7JRP2</accession>
<evidence type="ECO:0000313" key="3">
    <source>
        <dbReference type="Proteomes" id="UP000270094"/>
    </source>
</evidence>
<proteinExistence type="predicted"/>
<evidence type="ECO:0000256" key="1">
    <source>
        <dbReference type="SAM" id="MobiDB-lite"/>
    </source>
</evidence>
<gene>
    <name evidence="2" type="ORF">SVUK_LOCUS18621</name>
</gene>
<dbReference type="AlphaFoldDB" id="A0A3P7JRP2"/>
<dbReference type="EMBL" id="UYYB01124286">
    <property type="protein sequence ID" value="VDM83623.1"/>
    <property type="molecule type" value="Genomic_DNA"/>
</dbReference>
<feature type="compositionally biased region" description="Basic and acidic residues" evidence="1">
    <location>
        <begin position="129"/>
        <end position="147"/>
    </location>
</feature>
<keyword evidence="3" id="KW-1185">Reference proteome</keyword>
<organism evidence="2 3">
    <name type="scientific">Strongylus vulgaris</name>
    <name type="common">Blood worm</name>
    <dbReference type="NCBI Taxonomy" id="40348"/>
    <lineage>
        <taxon>Eukaryota</taxon>
        <taxon>Metazoa</taxon>
        <taxon>Ecdysozoa</taxon>
        <taxon>Nematoda</taxon>
        <taxon>Chromadorea</taxon>
        <taxon>Rhabditida</taxon>
        <taxon>Rhabditina</taxon>
        <taxon>Rhabditomorpha</taxon>
        <taxon>Strongyloidea</taxon>
        <taxon>Strongylidae</taxon>
        <taxon>Strongylus</taxon>
    </lineage>
</organism>
<evidence type="ECO:0000313" key="2">
    <source>
        <dbReference type="EMBL" id="VDM83623.1"/>
    </source>
</evidence>
<feature type="compositionally biased region" description="Basic and acidic residues" evidence="1">
    <location>
        <begin position="211"/>
        <end position="223"/>
    </location>
</feature>